<reference evidence="2 3" key="1">
    <citation type="submission" date="2016-08" db="EMBL/GenBank/DDBJ databases">
        <title>A Parts List for Fungal Cellulosomes Revealed by Comparative Genomics.</title>
        <authorList>
            <consortium name="DOE Joint Genome Institute"/>
            <person name="Haitjema C.H."/>
            <person name="Gilmore S.P."/>
            <person name="Henske J.K."/>
            <person name="Solomon K.V."/>
            <person name="De Groot R."/>
            <person name="Kuo A."/>
            <person name="Mondo S.J."/>
            <person name="Salamov A.A."/>
            <person name="Labutti K."/>
            <person name="Zhao Z."/>
            <person name="Chiniquy J."/>
            <person name="Barry K."/>
            <person name="Brewer H.M."/>
            <person name="Purvine S.O."/>
            <person name="Wright A.T."/>
            <person name="Boxma B."/>
            <person name="Van Alen T."/>
            <person name="Hackstein J.H."/>
            <person name="Baker S.E."/>
            <person name="Grigoriev I.V."/>
            <person name="O'Malley M.A."/>
        </authorList>
    </citation>
    <scope>NUCLEOTIDE SEQUENCE [LARGE SCALE GENOMIC DNA]</scope>
    <source>
        <strain evidence="2 3">G1</strain>
    </source>
</reference>
<dbReference type="OrthoDB" id="10376950at2759"/>
<dbReference type="Proteomes" id="UP000193920">
    <property type="component" value="Unassembled WGS sequence"/>
</dbReference>
<evidence type="ECO:0000256" key="1">
    <source>
        <dbReference type="SAM" id="MobiDB-lite"/>
    </source>
</evidence>
<dbReference type="AlphaFoldDB" id="A0A1Y2FT88"/>
<protein>
    <recommendedName>
        <fullName evidence="4">Geminivirus AL1 replication-associated protein catalytic domain-containing protein</fullName>
    </recommendedName>
</protein>
<evidence type="ECO:0008006" key="4">
    <source>
        <dbReference type="Google" id="ProtNLM"/>
    </source>
</evidence>
<name>A0A1Y2FT88_9FUNG</name>
<sequence>MTFDNALKVATAVAATKMASGSKRKRSSKGKESATASKKQKKNTNGGFRINNKKEFLLTYADTRSITTKSDVALMIEEKQLNIEFIVSREKNHNGEIALDHIHAYLNYVDGPVNSRNVRYFDVEYPPEANQPFPTNHPNIRYKNEFNKNPIQATIDMINYVTKEDKDPLCNFDWKKRLDDLESQLKTKVKAKKIWKFLFLNGLMKIHVLMVKK</sequence>
<comment type="caution">
    <text evidence="2">The sequence shown here is derived from an EMBL/GenBank/DDBJ whole genome shotgun (WGS) entry which is preliminary data.</text>
</comment>
<accession>A0A1Y2FT88</accession>
<feature type="region of interest" description="Disordered" evidence="1">
    <location>
        <begin position="18"/>
        <end position="48"/>
    </location>
</feature>
<gene>
    <name evidence="2" type="ORF">LY90DRAFT_498438</name>
</gene>
<evidence type="ECO:0000313" key="2">
    <source>
        <dbReference type="EMBL" id="ORY87188.1"/>
    </source>
</evidence>
<proteinExistence type="predicted"/>
<dbReference type="EMBL" id="MCOG01000001">
    <property type="protein sequence ID" value="ORY87188.1"/>
    <property type="molecule type" value="Genomic_DNA"/>
</dbReference>
<keyword evidence="3" id="KW-1185">Reference proteome</keyword>
<dbReference type="Gene3D" id="3.40.1310.20">
    <property type="match status" value="1"/>
</dbReference>
<dbReference type="SUPFAM" id="SSF55464">
    <property type="entry name" value="Origin of replication-binding domain, RBD-like"/>
    <property type="match status" value="1"/>
</dbReference>
<evidence type="ECO:0000313" key="3">
    <source>
        <dbReference type="Proteomes" id="UP000193920"/>
    </source>
</evidence>
<organism evidence="2 3">
    <name type="scientific">Neocallimastix californiae</name>
    <dbReference type="NCBI Taxonomy" id="1754190"/>
    <lineage>
        <taxon>Eukaryota</taxon>
        <taxon>Fungi</taxon>
        <taxon>Fungi incertae sedis</taxon>
        <taxon>Chytridiomycota</taxon>
        <taxon>Chytridiomycota incertae sedis</taxon>
        <taxon>Neocallimastigomycetes</taxon>
        <taxon>Neocallimastigales</taxon>
        <taxon>Neocallimastigaceae</taxon>
        <taxon>Neocallimastix</taxon>
    </lineage>
</organism>